<sequence>MSKLESIVEEIYATLKDQPKHTPQQVEAVKQVLRLLTATFVTEEFDITNKLVPLHYKQHDPLVGDGRDSIFEFKNLAIAQAQKETDKKVGVPVVSFKRILVDGDYVIAHSHVIAYEGDRGTAVVDMFRYVNGEFVEHWDVLQQVPANAKNSNTMF</sequence>
<proteinExistence type="predicted"/>
<keyword evidence="2" id="KW-1185">Reference proteome</keyword>
<dbReference type="OrthoDB" id="2820488at2759"/>
<accession>A0A6A6DW42</accession>
<protein>
    <recommendedName>
        <fullName evidence="3">SnoaL-like domain-containing protein</fullName>
    </recommendedName>
</protein>
<dbReference type="Proteomes" id="UP000800200">
    <property type="component" value="Unassembled WGS sequence"/>
</dbReference>
<dbReference type="EMBL" id="ML994640">
    <property type="protein sequence ID" value="KAF2183901.1"/>
    <property type="molecule type" value="Genomic_DNA"/>
</dbReference>
<evidence type="ECO:0000313" key="1">
    <source>
        <dbReference type="EMBL" id="KAF2183901.1"/>
    </source>
</evidence>
<evidence type="ECO:0008006" key="3">
    <source>
        <dbReference type="Google" id="ProtNLM"/>
    </source>
</evidence>
<gene>
    <name evidence="1" type="ORF">K469DRAFT_581275</name>
</gene>
<organism evidence="1 2">
    <name type="scientific">Zopfia rhizophila CBS 207.26</name>
    <dbReference type="NCBI Taxonomy" id="1314779"/>
    <lineage>
        <taxon>Eukaryota</taxon>
        <taxon>Fungi</taxon>
        <taxon>Dikarya</taxon>
        <taxon>Ascomycota</taxon>
        <taxon>Pezizomycotina</taxon>
        <taxon>Dothideomycetes</taxon>
        <taxon>Dothideomycetes incertae sedis</taxon>
        <taxon>Zopfiaceae</taxon>
        <taxon>Zopfia</taxon>
    </lineage>
</organism>
<name>A0A6A6DW42_9PEZI</name>
<dbReference type="InterPro" id="IPR032710">
    <property type="entry name" value="NTF2-like_dom_sf"/>
</dbReference>
<evidence type="ECO:0000313" key="2">
    <source>
        <dbReference type="Proteomes" id="UP000800200"/>
    </source>
</evidence>
<dbReference type="AlphaFoldDB" id="A0A6A6DW42"/>
<dbReference type="Gene3D" id="3.10.450.50">
    <property type="match status" value="1"/>
</dbReference>
<reference evidence="1" key="1">
    <citation type="journal article" date="2020" name="Stud. Mycol.">
        <title>101 Dothideomycetes genomes: a test case for predicting lifestyles and emergence of pathogens.</title>
        <authorList>
            <person name="Haridas S."/>
            <person name="Albert R."/>
            <person name="Binder M."/>
            <person name="Bloem J."/>
            <person name="Labutti K."/>
            <person name="Salamov A."/>
            <person name="Andreopoulos B."/>
            <person name="Baker S."/>
            <person name="Barry K."/>
            <person name="Bills G."/>
            <person name="Bluhm B."/>
            <person name="Cannon C."/>
            <person name="Castanera R."/>
            <person name="Culley D."/>
            <person name="Daum C."/>
            <person name="Ezra D."/>
            <person name="Gonzalez J."/>
            <person name="Henrissat B."/>
            <person name="Kuo A."/>
            <person name="Liang C."/>
            <person name="Lipzen A."/>
            <person name="Lutzoni F."/>
            <person name="Magnuson J."/>
            <person name="Mondo S."/>
            <person name="Nolan M."/>
            <person name="Ohm R."/>
            <person name="Pangilinan J."/>
            <person name="Park H.-J."/>
            <person name="Ramirez L."/>
            <person name="Alfaro M."/>
            <person name="Sun H."/>
            <person name="Tritt A."/>
            <person name="Yoshinaga Y."/>
            <person name="Zwiers L.-H."/>
            <person name="Turgeon B."/>
            <person name="Goodwin S."/>
            <person name="Spatafora J."/>
            <person name="Crous P."/>
            <person name="Grigoriev I."/>
        </authorList>
    </citation>
    <scope>NUCLEOTIDE SEQUENCE</scope>
    <source>
        <strain evidence="1">CBS 207.26</strain>
    </source>
</reference>
<dbReference type="SUPFAM" id="SSF54427">
    <property type="entry name" value="NTF2-like"/>
    <property type="match status" value="1"/>
</dbReference>